<accession>A0A248KL88</accession>
<feature type="domain" description="Glycoside hydrolase family 38 N-terminal" evidence="2">
    <location>
        <begin position="171"/>
        <end position="248"/>
    </location>
</feature>
<reference evidence="3 4" key="1">
    <citation type="submission" date="2017-06" db="EMBL/GenBank/DDBJ databases">
        <title>Origin of plasmid-mediated fosfomycin resistance gene fosA3.</title>
        <authorList>
            <person name="Ito R."/>
            <person name="Pacey M.P."/>
            <person name="Doi Y."/>
        </authorList>
    </citation>
    <scope>NUCLEOTIDE SEQUENCE [LARGE SCALE GENOMIC DNA]</scope>
    <source>
        <strain evidence="3 4">YDC799</strain>
    </source>
</reference>
<gene>
    <name evidence="3" type="ORF">CEW81_23000</name>
</gene>
<evidence type="ECO:0000313" key="3">
    <source>
        <dbReference type="EMBL" id="ASG64327.1"/>
    </source>
</evidence>
<name>A0A248KL88_9ENTR</name>
<dbReference type="PANTHER" id="PTHR46017">
    <property type="entry name" value="ALPHA-MANNOSIDASE 2C1"/>
    <property type="match status" value="1"/>
</dbReference>
<dbReference type="Gene3D" id="3.20.110.10">
    <property type="entry name" value="Glycoside hydrolase 38, N terminal domain"/>
    <property type="match status" value="1"/>
</dbReference>
<dbReference type="EMBL" id="CP022114">
    <property type="protein sequence ID" value="ASG64327.1"/>
    <property type="molecule type" value="Genomic_DNA"/>
</dbReference>
<dbReference type="InterPro" id="IPR000602">
    <property type="entry name" value="Glyco_hydro_38_N"/>
</dbReference>
<dbReference type="Proteomes" id="UP000197098">
    <property type="component" value="Chromosome"/>
</dbReference>
<dbReference type="SUPFAM" id="SSF88713">
    <property type="entry name" value="Glycoside hydrolase/deacetylase"/>
    <property type="match status" value="1"/>
</dbReference>
<evidence type="ECO:0000313" key="4">
    <source>
        <dbReference type="Proteomes" id="UP000197098"/>
    </source>
</evidence>
<evidence type="ECO:0000256" key="1">
    <source>
        <dbReference type="SAM" id="MobiDB-lite"/>
    </source>
</evidence>
<dbReference type="Pfam" id="PF01074">
    <property type="entry name" value="Glyco_hydro_38N"/>
    <property type="match status" value="1"/>
</dbReference>
<dbReference type="GO" id="GO:0009313">
    <property type="term" value="P:oligosaccharide catabolic process"/>
    <property type="evidence" value="ECO:0007669"/>
    <property type="project" value="TreeGrafter"/>
</dbReference>
<evidence type="ECO:0000259" key="2">
    <source>
        <dbReference type="Pfam" id="PF01074"/>
    </source>
</evidence>
<dbReference type="PANTHER" id="PTHR46017:SF1">
    <property type="entry name" value="ALPHA-MANNOSIDASE 2C1"/>
    <property type="match status" value="1"/>
</dbReference>
<dbReference type="GO" id="GO:0004559">
    <property type="term" value="F:alpha-mannosidase activity"/>
    <property type="evidence" value="ECO:0007669"/>
    <property type="project" value="InterPro"/>
</dbReference>
<protein>
    <recommendedName>
        <fullName evidence="2">Glycoside hydrolase family 38 N-terminal domain-containing protein</fullName>
    </recommendedName>
</protein>
<proteinExistence type="predicted"/>
<dbReference type="AlphaFoldDB" id="A0A248KL88"/>
<dbReference type="InterPro" id="IPR011330">
    <property type="entry name" value="Glyco_hydro/deAcase_b/a-brl"/>
</dbReference>
<sequence length="310" mass="34139">MGLRVGERTGRGTGKDIGRRGGDVVRLRRRGAGCRSRRHAAQGLTNVDSTFEPSLGQAGKVVLQLDGAREIDLWLELACNDLFGSLRSGVLAQAHIATCNVPLRDLYYDAWVLADLLKCLERSSARFKRVLVCLSEALNGLTCYTADAVAACRQALAVELLKQGGDPTLSVVGIGHAHIDLAWLWPIRETRRKGGRTFATALDLLARYPDYHFGASQPQLFQWVKEDYPQLYARVQRQVREGRFEIQGICGLRPIPTSPPANHWCGNSFTDGNSFCANLAALRRCCGCRTSSVTTPTCHRLCRSLVLTTL</sequence>
<dbReference type="InterPro" id="IPR027291">
    <property type="entry name" value="Glyco_hydro_38_N_sf"/>
</dbReference>
<dbReference type="GO" id="GO:0006013">
    <property type="term" value="P:mannose metabolic process"/>
    <property type="evidence" value="ECO:0007669"/>
    <property type="project" value="InterPro"/>
</dbReference>
<feature type="region of interest" description="Disordered" evidence="1">
    <location>
        <begin position="1"/>
        <end position="20"/>
    </location>
</feature>
<organism evidence="3 4">
    <name type="scientific">Kluyvera genomosp. 3</name>
    <dbReference type="NCBI Taxonomy" id="2774055"/>
    <lineage>
        <taxon>Bacteria</taxon>
        <taxon>Pseudomonadati</taxon>
        <taxon>Pseudomonadota</taxon>
        <taxon>Gammaproteobacteria</taxon>
        <taxon>Enterobacterales</taxon>
        <taxon>Enterobacteriaceae</taxon>
        <taxon>Kluyvera</taxon>
    </lineage>
</organism>